<sequence length="426" mass="46366">MPPKQVVIIGGGFGGLSAARRLRHEQVVLIDRTNHHLFQPLLYQVAMAALSPSDIAWPLRTVFRSQPNVRVVMDEVLSVERAGRVLHVRHSAPIPFEVLILAPGARHAYFGHDEWEESAPGLKTMTDAVLLRQNMLLAFEEAERRAEAGSRERLTFVIIGGGPTGVELAGALAEIGRKAMGPDFPALRLEDLSIVLVEGGPRLLPGFSPDLSAKAATALTRMGVTVRLDSPVRKVDRGSVTIGTEVLPATNILWAAGNRASPLLGTVGVPLDQSGRIKVEPDLTIPGDPWIFAIGDAAHCPGKDGAPLPGLAPVAMQQGRYVAAIIAGGVPPEQRRPFVYRDRGMLATIGRARAVAQIGPVHTSGVFAWLLWCLVHIFFLVGFRNRVRVMSEWIWFYLTFKPGARVLFERPHGFEQDPIVQGKRPS</sequence>
<organism evidence="12 13">
    <name type="scientific">Nitrospira japonica</name>
    <dbReference type="NCBI Taxonomy" id="1325564"/>
    <lineage>
        <taxon>Bacteria</taxon>
        <taxon>Pseudomonadati</taxon>
        <taxon>Nitrospirota</taxon>
        <taxon>Nitrospiria</taxon>
        <taxon>Nitrospirales</taxon>
        <taxon>Nitrospiraceae</taxon>
        <taxon>Nitrospira</taxon>
    </lineage>
</organism>
<keyword evidence="9" id="KW-0472">Membrane</keyword>
<dbReference type="KEGG" id="nja:NSJP_0333"/>
<evidence type="ECO:0000313" key="12">
    <source>
        <dbReference type="EMBL" id="SLM46505.1"/>
    </source>
</evidence>
<evidence type="ECO:0000256" key="7">
    <source>
        <dbReference type="ARBA" id="ARBA00023027"/>
    </source>
</evidence>
<keyword evidence="7" id="KW-0520">NAD</keyword>
<dbReference type="STRING" id="1325564.NSJP_0333"/>
<proteinExistence type="inferred from homology"/>
<reference evidence="12 13" key="1">
    <citation type="submission" date="2017-03" db="EMBL/GenBank/DDBJ databases">
        <authorList>
            <person name="Afonso C.L."/>
            <person name="Miller P.J."/>
            <person name="Scott M.A."/>
            <person name="Spackman E."/>
            <person name="Goraichik I."/>
            <person name="Dimitrov K.M."/>
            <person name="Suarez D.L."/>
            <person name="Swayne D.E."/>
        </authorList>
    </citation>
    <scope>NUCLEOTIDE SEQUENCE [LARGE SCALE GENOMIC DNA]</scope>
    <source>
        <strain evidence="12">Genome sequencing of Nitrospira japonica strain NJ11</strain>
    </source>
</reference>
<keyword evidence="5" id="KW-0809">Transit peptide</keyword>
<evidence type="ECO:0000256" key="6">
    <source>
        <dbReference type="ARBA" id="ARBA00023002"/>
    </source>
</evidence>
<dbReference type="InterPro" id="IPR054585">
    <property type="entry name" value="NDH2-like_C"/>
</dbReference>
<dbReference type="GO" id="GO:0050136">
    <property type="term" value="F:NADH dehydrogenase (quinone) (non-electrogenic) activity"/>
    <property type="evidence" value="ECO:0007669"/>
    <property type="project" value="UniProtKB-EC"/>
</dbReference>
<keyword evidence="9" id="KW-1133">Transmembrane helix</keyword>
<dbReference type="AlphaFoldDB" id="A0A1W1I0H8"/>
<evidence type="ECO:0000256" key="9">
    <source>
        <dbReference type="SAM" id="Phobius"/>
    </source>
</evidence>
<evidence type="ECO:0000256" key="8">
    <source>
        <dbReference type="ARBA" id="ARBA00047599"/>
    </source>
</evidence>
<dbReference type="PANTHER" id="PTHR43706">
    <property type="entry name" value="NADH DEHYDROGENASE"/>
    <property type="match status" value="1"/>
</dbReference>
<accession>A0A1W1I0H8</accession>
<keyword evidence="9" id="KW-0812">Transmembrane</keyword>
<evidence type="ECO:0000259" key="10">
    <source>
        <dbReference type="Pfam" id="PF07992"/>
    </source>
</evidence>
<keyword evidence="6" id="KW-0560">Oxidoreductase</keyword>
<dbReference type="PANTHER" id="PTHR43706:SF47">
    <property type="entry name" value="EXTERNAL NADH-UBIQUINONE OXIDOREDUCTASE 1, MITOCHONDRIAL-RELATED"/>
    <property type="match status" value="1"/>
</dbReference>
<dbReference type="Pfam" id="PF22366">
    <property type="entry name" value="NDH2_C"/>
    <property type="match status" value="1"/>
</dbReference>
<dbReference type="PRINTS" id="PR00368">
    <property type="entry name" value="FADPNR"/>
</dbReference>
<name>A0A1W1I0H8_9BACT</name>
<dbReference type="Proteomes" id="UP000192042">
    <property type="component" value="Chromosome I"/>
</dbReference>
<keyword evidence="3" id="KW-0285">Flavoprotein</keyword>
<dbReference type="EC" id="1.6.5.9" evidence="2"/>
<dbReference type="RefSeq" id="WP_080885181.1">
    <property type="nucleotide sequence ID" value="NZ_LT828648.1"/>
</dbReference>
<dbReference type="PRINTS" id="PR00411">
    <property type="entry name" value="PNDRDTASEI"/>
</dbReference>
<keyword evidence="13" id="KW-1185">Reference proteome</keyword>
<protein>
    <recommendedName>
        <fullName evidence="2">NADH:ubiquinone reductase (non-electrogenic)</fullName>
        <ecNumber evidence="2">1.6.5.9</ecNumber>
    </recommendedName>
</protein>
<evidence type="ECO:0000256" key="3">
    <source>
        <dbReference type="ARBA" id="ARBA00022630"/>
    </source>
</evidence>
<feature type="transmembrane region" description="Helical" evidence="9">
    <location>
        <begin position="366"/>
        <end position="383"/>
    </location>
</feature>
<feature type="domain" description="FAD/NAD(P)-binding" evidence="10">
    <location>
        <begin position="4"/>
        <end position="319"/>
    </location>
</feature>
<dbReference type="SUPFAM" id="SSF51905">
    <property type="entry name" value="FAD/NAD(P)-binding domain"/>
    <property type="match status" value="1"/>
</dbReference>
<evidence type="ECO:0000256" key="5">
    <source>
        <dbReference type="ARBA" id="ARBA00022946"/>
    </source>
</evidence>
<dbReference type="Pfam" id="PF07992">
    <property type="entry name" value="Pyr_redox_2"/>
    <property type="match status" value="1"/>
</dbReference>
<evidence type="ECO:0000256" key="1">
    <source>
        <dbReference type="ARBA" id="ARBA00005272"/>
    </source>
</evidence>
<dbReference type="InterPro" id="IPR023753">
    <property type="entry name" value="FAD/NAD-binding_dom"/>
</dbReference>
<gene>
    <name evidence="12" type="primary">ndh</name>
    <name evidence="12" type="ORF">NSJP_0333</name>
</gene>
<dbReference type="InterPro" id="IPR036188">
    <property type="entry name" value="FAD/NAD-bd_sf"/>
</dbReference>
<keyword evidence="4" id="KW-0274">FAD</keyword>
<evidence type="ECO:0000256" key="4">
    <source>
        <dbReference type="ARBA" id="ARBA00022827"/>
    </source>
</evidence>
<dbReference type="OrthoDB" id="9784880at2"/>
<evidence type="ECO:0000256" key="2">
    <source>
        <dbReference type="ARBA" id="ARBA00012637"/>
    </source>
</evidence>
<dbReference type="InterPro" id="IPR045024">
    <property type="entry name" value="NDH-2"/>
</dbReference>
<comment type="catalytic activity">
    <reaction evidence="8">
        <text>a quinone + NADH + H(+) = a quinol + NAD(+)</text>
        <dbReference type="Rhea" id="RHEA:46160"/>
        <dbReference type="ChEBI" id="CHEBI:15378"/>
        <dbReference type="ChEBI" id="CHEBI:24646"/>
        <dbReference type="ChEBI" id="CHEBI:57540"/>
        <dbReference type="ChEBI" id="CHEBI:57945"/>
        <dbReference type="ChEBI" id="CHEBI:132124"/>
        <dbReference type="EC" id="1.6.5.9"/>
    </reaction>
</comment>
<dbReference type="Gene3D" id="3.50.50.100">
    <property type="match status" value="1"/>
</dbReference>
<comment type="similarity">
    <text evidence="1">Belongs to the NADH dehydrogenase family.</text>
</comment>
<dbReference type="EMBL" id="LT828648">
    <property type="protein sequence ID" value="SLM46505.1"/>
    <property type="molecule type" value="Genomic_DNA"/>
</dbReference>
<feature type="domain" description="External alternative NADH-ubiquinone oxidoreductase-like C-terminal" evidence="11">
    <location>
        <begin position="343"/>
        <end position="398"/>
    </location>
</feature>
<evidence type="ECO:0000313" key="13">
    <source>
        <dbReference type="Proteomes" id="UP000192042"/>
    </source>
</evidence>
<evidence type="ECO:0000259" key="11">
    <source>
        <dbReference type="Pfam" id="PF22366"/>
    </source>
</evidence>